<accession>A0A9X2VMZ6</accession>
<keyword evidence="3" id="KW-1185">Reference proteome</keyword>
<dbReference type="EMBL" id="JANYMP010000010">
    <property type="protein sequence ID" value="MCS7479590.1"/>
    <property type="molecule type" value="Genomic_DNA"/>
</dbReference>
<dbReference type="CDD" id="cd00143">
    <property type="entry name" value="PP2Cc"/>
    <property type="match status" value="1"/>
</dbReference>
<feature type="domain" description="PPM-type phosphatase" evidence="1">
    <location>
        <begin position="76"/>
        <end position="320"/>
    </location>
</feature>
<dbReference type="AlphaFoldDB" id="A0A9X2VMZ6"/>
<dbReference type="InterPro" id="IPR036457">
    <property type="entry name" value="PPM-type-like_dom_sf"/>
</dbReference>
<evidence type="ECO:0000313" key="3">
    <source>
        <dbReference type="Proteomes" id="UP001141259"/>
    </source>
</evidence>
<comment type="caution">
    <text evidence="2">The sequence shown here is derived from an EMBL/GenBank/DDBJ whole genome shotgun (WGS) entry which is preliminary data.</text>
</comment>
<dbReference type="Proteomes" id="UP001141259">
    <property type="component" value="Unassembled WGS sequence"/>
</dbReference>
<dbReference type="SUPFAM" id="SSF81606">
    <property type="entry name" value="PP2C-like"/>
    <property type="match status" value="1"/>
</dbReference>
<evidence type="ECO:0000313" key="2">
    <source>
        <dbReference type="EMBL" id="MCS7479590.1"/>
    </source>
</evidence>
<dbReference type="Pfam" id="PF13672">
    <property type="entry name" value="PP2C_2"/>
    <property type="match status" value="1"/>
</dbReference>
<reference evidence="2" key="1">
    <citation type="submission" date="2022-08" db="EMBL/GenBank/DDBJ databases">
        <authorList>
            <person name="Tistechok S."/>
            <person name="Samborskyy M."/>
            <person name="Roman I."/>
        </authorList>
    </citation>
    <scope>NUCLEOTIDE SEQUENCE</scope>
    <source>
        <strain evidence="2">DSM 103496</strain>
    </source>
</reference>
<gene>
    <name evidence="2" type="ORF">NZH93_22240</name>
</gene>
<dbReference type="SMART" id="SM00332">
    <property type="entry name" value="PP2Cc"/>
    <property type="match status" value="1"/>
</dbReference>
<dbReference type="RefSeq" id="WP_259625084.1">
    <property type="nucleotide sequence ID" value="NZ_JANYMP010000010.1"/>
</dbReference>
<proteinExistence type="predicted"/>
<dbReference type="Gene3D" id="3.60.40.10">
    <property type="entry name" value="PPM-type phosphatase domain"/>
    <property type="match status" value="1"/>
</dbReference>
<organism evidence="2 3">
    <name type="scientific">Umezawaea endophytica</name>
    <dbReference type="NCBI Taxonomy" id="1654476"/>
    <lineage>
        <taxon>Bacteria</taxon>
        <taxon>Bacillati</taxon>
        <taxon>Actinomycetota</taxon>
        <taxon>Actinomycetes</taxon>
        <taxon>Pseudonocardiales</taxon>
        <taxon>Pseudonocardiaceae</taxon>
        <taxon>Umezawaea</taxon>
    </lineage>
</organism>
<sequence>MTNCPECDAPVGAKDRFCEECGRNLLVRATPVGGPDGSAAAQCACGSEDIDDDGFCEQCGRSQPVGRDRMEFVLPTIAGISDRGRRRARNEDSMAFGHVHARGVAAIVCDGVASSERSDEASQAAVDAANAVLVDALVEGSDPERATVLAVASANRAAGELARPEAQDVAPSCTYVSAMRTDSGVVVGWVGDSRAYWLADDGAKTPSRRLTKDDTWAAQLVADGVLTEAEAVNDRRSHVLSRWLGGDSGQVSPHVVTVVPEEGGIVLLCSDGLWNYLPEVEDLDAVRPRGAAPLEIARDLVAAALHAGGHDNITVVVIEVGVGRER</sequence>
<name>A0A9X2VMZ6_9PSEU</name>
<evidence type="ECO:0000259" key="1">
    <source>
        <dbReference type="PROSITE" id="PS51746"/>
    </source>
</evidence>
<protein>
    <submittedName>
        <fullName evidence="2">Protein phosphatase 2C domain-containing protein</fullName>
    </submittedName>
</protein>
<dbReference type="InterPro" id="IPR001932">
    <property type="entry name" value="PPM-type_phosphatase-like_dom"/>
</dbReference>
<dbReference type="SMART" id="SM00331">
    <property type="entry name" value="PP2C_SIG"/>
    <property type="match status" value="1"/>
</dbReference>
<dbReference type="PROSITE" id="PS51746">
    <property type="entry name" value="PPM_2"/>
    <property type="match status" value="1"/>
</dbReference>